<feature type="transmembrane region" description="Helical" evidence="1">
    <location>
        <begin position="220"/>
        <end position="239"/>
    </location>
</feature>
<organism evidence="2 4">
    <name type="scientific">Streptococcus equinus JB1</name>
    <dbReference type="NCBI Taxonomy" id="1294274"/>
    <lineage>
        <taxon>Bacteria</taxon>
        <taxon>Bacillati</taxon>
        <taxon>Bacillota</taxon>
        <taxon>Bacilli</taxon>
        <taxon>Lactobacillales</taxon>
        <taxon>Streptococcaceae</taxon>
        <taxon>Streptococcus</taxon>
    </lineage>
</organism>
<evidence type="ECO:0000313" key="5">
    <source>
        <dbReference type="Proteomes" id="UP000182793"/>
    </source>
</evidence>
<dbReference type="EMBL" id="AUZH01000026">
    <property type="protein sequence ID" value="KFN87462.1"/>
    <property type="molecule type" value="Genomic_DNA"/>
</dbReference>
<evidence type="ECO:0000313" key="2">
    <source>
        <dbReference type="EMBL" id="KFN87462.1"/>
    </source>
</evidence>
<keyword evidence="1" id="KW-0812">Transmembrane</keyword>
<reference evidence="2 4" key="1">
    <citation type="journal article" date="2014" name="Genome Announc.">
        <title>Draft Genome Sequences of Streptococcus bovis Strains ATCC 33317 and JB1.</title>
        <authorList>
            <person name="Benahmed F.H."/>
            <person name="Gopinath G.R."/>
            <person name="Harbottle H."/>
            <person name="Cotta M.A."/>
            <person name="Luo Y."/>
            <person name="Henderson C."/>
            <person name="Teri P."/>
            <person name="Soppet D."/>
            <person name="Rasmussen M."/>
            <person name="Whitehead T.R."/>
            <person name="Davidson M."/>
        </authorList>
    </citation>
    <scope>NUCLEOTIDE SEQUENCE [LARGE SCALE GENOMIC DNA]</scope>
    <source>
        <strain evidence="2 4">JB1</strain>
    </source>
</reference>
<protein>
    <submittedName>
        <fullName evidence="2">Uncharacterized protein</fullName>
    </submittedName>
</protein>
<evidence type="ECO:0000313" key="3">
    <source>
        <dbReference type="EMBL" id="SFL15229.1"/>
    </source>
</evidence>
<gene>
    <name evidence="2" type="ORF">H702_07450</name>
    <name evidence="3" type="ORF">SAMN02910290_00637</name>
</gene>
<dbReference type="Proteomes" id="UP000182793">
    <property type="component" value="Unassembled WGS sequence"/>
</dbReference>
<feature type="transmembrane region" description="Helical" evidence="1">
    <location>
        <begin position="64"/>
        <end position="80"/>
    </location>
</feature>
<dbReference type="RefSeq" id="WP_039697065.1">
    <property type="nucleotide sequence ID" value="NZ_AUZH01000026.1"/>
</dbReference>
<keyword evidence="1" id="KW-1133">Transmembrane helix</keyword>
<evidence type="ECO:0000256" key="1">
    <source>
        <dbReference type="SAM" id="Phobius"/>
    </source>
</evidence>
<keyword evidence="1" id="KW-0472">Membrane</keyword>
<feature type="transmembrane region" description="Helical" evidence="1">
    <location>
        <begin position="300"/>
        <end position="320"/>
    </location>
</feature>
<name>A0A091BUM9_STREI</name>
<accession>A0A091BUM9</accession>
<sequence length="370" mass="43292">MIRIERVINFFFYINVVLYMFSLSNIPFLFHMEFINVIPTVLGLLAYMMYYYKARKLPTNSMPSLLLLLLYTFFVVLFWKKFDIDWSLVSILIYVPLIESENKGFIRGLILVKLFVLMIVVVLSLLGIITDTVYLKLSGVSHSLGFFHPNTLGAVSLSIFFDCFILFQELRKQYFTFFLLTVLYIVYHLTFSRASILIAGLGLLIYAFRKILSSYVMNKFVFSITTTGVYLFGMFYSMFYSTSNIFYRQLDIFLTNRVRLGNMYIQRYGFTLFPKSTPNIIPQGWWSSDQLFNDNTFLKFALTQGVIIAVLFLLYILYIIGTKEYCLYDALLILLTFLFLMIEAQGFYAFLLTPLLFKFMAVRDSSVKQI</sequence>
<feature type="transmembrane region" description="Helical" evidence="1">
    <location>
        <begin position="34"/>
        <end position="52"/>
    </location>
</feature>
<feature type="transmembrane region" description="Helical" evidence="1">
    <location>
        <begin position="147"/>
        <end position="167"/>
    </location>
</feature>
<keyword evidence="5" id="KW-1185">Reference proteome</keyword>
<feature type="transmembrane region" description="Helical" evidence="1">
    <location>
        <begin position="7"/>
        <end position="28"/>
    </location>
</feature>
<feature type="transmembrane region" description="Helical" evidence="1">
    <location>
        <begin position="114"/>
        <end position="135"/>
    </location>
</feature>
<feature type="transmembrane region" description="Helical" evidence="1">
    <location>
        <begin position="332"/>
        <end position="357"/>
    </location>
</feature>
<feature type="transmembrane region" description="Helical" evidence="1">
    <location>
        <begin position="179"/>
        <end position="208"/>
    </location>
</feature>
<feature type="transmembrane region" description="Helical" evidence="1">
    <location>
        <begin position="86"/>
        <end position="102"/>
    </location>
</feature>
<proteinExistence type="predicted"/>
<evidence type="ECO:0000313" key="4">
    <source>
        <dbReference type="Proteomes" id="UP000029382"/>
    </source>
</evidence>
<dbReference type="Proteomes" id="UP000029382">
    <property type="component" value="Unassembled WGS sequence"/>
</dbReference>
<dbReference type="AlphaFoldDB" id="A0A091BUM9"/>
<reference evidence="3 5" key="2">
    <citation type="submission" date="2016-10" db="EMBL/GenBank/DDBJ databases">
        <authorList>
            <person name="Varghese N."/>
            <person name="Submissions S."/>
        </authorList>
    </citation>
    <scope>NUCLEOTIDE SEQUENCE [LARGE SCALE GENOMIC DNA]</scope>
    <source>
        <strain evidence="3 5">JB1</strain>
    </source>
</reference>
<comment type="caution">
    <text evidence="2">The sequence shown here is derived from an EMBL/GenBank/DDBJ whole genome shotgun (WGS) entry which is preliminary data.</text>
</comment>
<dbReference type="EMBL" id="FOTG01000003">
    <property type="protein sequence ID" value="SFL15229.1"/>
    <property type="molecule type" value="Genomic_DNA"/>
</dbReference>